<accession>A0A9D1QTI2</accession>
<name>A0A9D1QTI2_9LACO</name>
<dbReference type="EMBL" id="DXGJ01000065">
    <property type="protein sequence ID" value="HIW72646.1"/>
    <property type="molecule type" value="Genomic_DNA"/>
</dbReference>
<evidence type="ECO:0000313" key="1">
    <source>
        <dbReference type="EMBL" id="HIW72646.1"/>
    </source>
</evidence>
<evidence type="ECO:0000313" key="2">
    <source>
        <dbReference type="Proteomes" id="UP000886822"/>
    </source>
</evidence>
<gene>
    <name evidence="1" type="ORF">H9875_08490</name>
</gene>
<comment type="caution">
    <text evidence="1">The sequence shown here is derived from an EMBL/GenBank/DDBJ whole genome shotgun (WGS) entry which is preliminary data.</text>
</comment>
<reference evidence="1" key="1">
    <citation type="journal article" date="2021" name="PeerJ">
        <title>Extensive microbial diversity within the chicken gut microbiome revealed by metagenomics and culture.</title>
        <authorList>
            <person name="Gilroy R."/>
            <person name="Ravi A."/>
            <person name="Getino M."/>
            <person name="Pursley I."/>
            <person name="Horton D.L."/>
            <person name="Alikhan N.F."/>
            <person name="Baker D."/>
            <person name="Gharbi K."/>
            <person name="Hall N."/>
            <person name="Watson M."/>
            <person name="Adriaenssens E.M."/>
            <person name="Foster-Nyarko E."/>
            <person name="Jarju S."/>
            <person name="Secka A."/>
            <person name="Antonio M."/>
            <person name="Oren A."/>
            <person name="Chaudhuri R.R."/>
            <person name="La Ragione R."/>
            <person name="Hildebrand F."/>
            <person name="Pallen M.J."/>
        </authorList>
    </citation>
    <scope>NUCLEOTIDE SEQUENCE</scope>
    <source>
        <strain evidence="1">CHK173-259</strain>
    </source>
</reference>
<sequence length="53" mass="5933">MWVALYQDEDGAIVVGVFVSEAEAEQYCLKKNETSADEPFSYEYGEIGGDESY</sequence>
<proteinExistence type="predicted"/>
<protein>
    <submittedName>
        <fullName evidence="1">Uncharacterized protein</fullName>
    </submittedName>
</protein>
<organism evidence="1 2">
    <name type="scientific">Candidatus Levilactobacillus faecigallinarum</name>
    <dbReference type="NCBI Taxonomy" id="2838638"/>
    <lineage>
        <taxon>Bacteria</taxon>
        <taxon>Bacillati</taxon>
        <taxon>Bacillota</taxon>
        <taxon>Bacilli</taxon>
        <taxon>Lactobacillales</taxon>
        <taxon>Lactobacillaceae</taxon>
        <taxon>Levilactobacillus</taxon>
    </lineage>
</organism>
<dbReference type="AlphaFoldDB" id="A0A9D1QTI2"/>
<dbReference type="Proteomes" id="UP000886822">
    <property type="component" value="Unassembled WGS sequence"/>
</dbReference>
<reference evidence="1" key="2">
    <citation type="submission" date="2021-04" db="EMBL/GenBank/DDBJ databases">
        <authorList>
            <person name="Gilroy R."/>
        </authorList>
    </citation>
    <scope>NUCLEOTIDE SEQUENCE</scope>
    <source>
        <strain evidence="1">CHK173-259</strain>
    </source>
</reference>